<dbReference type="SUPFAM" id="SSF54695">
    <property type="entry name" value="POZ domain"/>
    <property type="match status" value="1"/>
</dbReference>
<dbReference type="KEGG" id="vg:30523447"/>
<sequence length="292" mass="33723">MQRADFVLRVFDRDYELSRSDLERSRFLKSLFSGRYREKRIAALDLDQSLKPAFDIVYDYLVTREIIDIPDNLFQDVLFVASYLDSPDLISYLARRIETLPREVADSCVECLEVPEVVGAFFSYYVNNTPYFADLPNWVQQEILARETEIPEQGGQLFSRLSVLFRKRAMSETNLKTIRDRYPHGYSGRCQGVMQPALLNTKEVGRNTAAGRTSYKVGDEFFFCSKHYPYLRMNRAGELCCAQVKVADDRIRGYKALQSTYGYLVLVPENFIRDYIVSESYTVSPQGDVVLS</sequence>
<gene>
    <name evidence="1" type="ORF">BQ3484_466</name>
</gene>
<reference evidence="1 2" key="1">
    <citation type="submission" date="2016-11" db="EMBL/GenBank/DDBJ databases">
        <authorList>
            <consortium name="Urmite Genomes"/>
        </authorList>
    </citation>
    <scope>NUCLEOTIDE SEQUENCE [LARGE SCALE GENOMIC DNA]</scope>
    <source>
        <strain evidence="1 2">A11</strain>
    </source>
</reference>
<dbReference type="CDD" id="cd18186">
    <property type="entry name" value="BTB_POZ_ZBTB_KLHL-like"/>
    <property type="match status" value="1"/>
</dbReference>
<dbReference type="Proteomes" id="UP000201465">
    <property type="component" value="Segment"/>
</dbReference>
<name>A0A1M7XUZ3_9VIRU</name>
<accession>A0A1M7XUZ3</accession>
<dbReference type="Gene3D" id="3.30.710.10">
    <property type="entry name" value="Potassium Channel Kv1.1, Chain A"/>
    <property type="match status" value="1"/>
</dbReference>
<evidence type="ECO:0000313" key="1">
    <source>
        <dbReference type="EMBL" id="SHO33534.1"/>
    </source>
</evidence>
<dbReference type="GeneID" id="30523447"/>
<dbReference type="EMBL" id="LT671577">
    <property type="protein sequence ID" value="SHO33534.1"/>
    <property type="molecule type" value="Genomic_DNA"/>
</dbReference>
<keyword evidence="2" id="KW-1185">Reference proteome</keyword>
<dbReference type="InterPro" id="IPR011333">
    <property type="entry name" value="SKP1/BTB/POZ_sf"/>
</dbReference>
<organism evidence="1 2">
    <name type="scientific">Cedratvirus A11</name>
    <dbReference type="NCBI Taxonomy" id="1903266"/>
    <lineage>
        <taxon>Viruses</taxon>
        <taxon>Pithoviruses</taxon>
        <taxon>Orthocedratvirinae</taxon>
        <taxon>Alphacedratvirus</taxon>
        <taxon>Alphacedratvirus aljazairmassiliense</taxon>
    </lineage>
</organism>
<evidence type="ECO:0000313" key="2">
    <source>
        <dbReference type="Proteomes" id="UP000201465"/>
    </source>
</evidence>
<proteinExistence type="predicted"/>
<protein>
    <submittedName>
        <fullName evidence="1">SKP1/BTB/POZ domain</fullName>
    </submittedName>
</protein>
<dbReference type="RefSeq" id="YP_009329406.1">
    <property type="nucleotide sequence ID" value="NC_032108.1"/>
</dbReference>